<dbReference type="Proteomes" id="UP000191153">
    <property type="component" value="Unassembled WGS sequence"/>
</dbReference>
<evidence type="ECO:0000313" key="3">
    <source>
        <dbReference type="Proteomes" id="UP000191153"/>
    </source>
</evidence>
<dbReference type="STRING" id="180163.SAMN02745174_00234"/>
<accession>A0A1T4K0X1</accession>
<feature type="coiled-coil region" evidence="1">
    <location>
        <begin position="116"/>
        <end position="187"/>
    </location>
</feature>
<dbReference type="EMBL" id="FUWX01000004">
    <property type="protein sequence ID" value="SJZ36044.1"/>
    <property type="molecule type" value="Genomic_DNA"/>
</dbReference>
<dbReference type="RefSeq" id="WP_078692780.1">
    <property type="nucleotide sequence ID" value="NZ_FUWX01000004.1"/>
</dbReference>
<gene>
    <name evidence="2" type="ORF">SAMN02745174_00234</name>
</gene>
<name>A0A1T4K0X1_9FUSO</name>
<keyword evidence="1" id="KW-0175">Coiled coil</keyword>
<dbReference type="AlphaFoldDB" id="A0A1T4K0X1"/>
<proteinExistence type="predicted"/>
<reference evidence="2 3" key="1">
    <citation type="submission" date="2017-02" db="EMBL/GenBank/DDBJ databases">
        <authorList>
            <person name="Peterson S.W."/>
        </authorList>
    </citation>
    <scope>NUCLEOTIDE SEQUENCE [LARGE SCALE GENOMIC DNA]</scope>
    <source>
        <strain evidence="2 3">ATCC 700028</strain>
    </source>
</reference>
<evidence type="ECO:0000313" key="2">
    <source>
        <dbReference type="EMBL" id="SJZ36044.1"/>
    </source>
</evidence>
<protein>
    <submittedName>
        <fullName evidence="2">Uncharacterized protein</fullName>
    </submittedName>
</protein>
<organism evidence="2 3">
    <name type="scientific">Cetobacterium ceti</name>
    <dbReference type="NCBI Taxonomy" id="180163"/>
    <lineage>
        <taxon>Bacteria</taxon>
        <taxon>Fusobacteriati</taxon>
        <taxon>Fusobacteriota</taxon>
        <taxon>Fusobacteriia</taxon>
        <taxon>Fusobacteriales</taxon>
        <taxon>Fusobacteriaceae</taxon>
        <taxon>Cetobacterium</taxon>
    </lineage>
</organism>
<keyword evidence="3" id="KW-1185">Reference proteome</keyword>
<dbReference type="OrthoDB" id="87449at2"/>
<evidence type="ECO:0000256" key="1">
    <source>
        <dbReference type="SAM" id="Coils"/>
    </source>
</evidence>
<sequence>MDRNYLRKSAIETILQILKIADAQSKKYNEIEDISATEILQRDVINKYEALYLALCETDFENLDEKEIENINITLEEIREKHNLTKDFIDSQISLRENLGDNSGAKVIENLFRYELSKLLEKKQILLEKINKVLDKELELENKLKDTIQEADQFDIIYELNPIRIEFRDLEEKLHKLENEIKPLKHKLDTRWAYEIYGTINKETLMEIYKTNFNLGE</sequence>